<feature type="transmembrane region" description="Helical" evidence="6">
    <location>
        <begin position="278"/>
        <end position="296"/>
    </location>
</feature>
<feature type="transmembrane region" description="Helical" evidence="6">
    <location>
        <begin position="239"/>
        <end position="266"/>
    </location>
</feature>
<dbReference type="AlphaFoldDB" id="A0A075GQD2"/>
<sequence>MTQKSSMSILFLVVLVDMIGFGIIIPFLTYMVAGLADPGQPIGRWVAALMAAYAGAMFLFSPFWGALSDRIGRRPVLMMGLAGNSIAFLVFGLSNSLWMALFARLFAGVVNANISVTRAYIGDISEPHEVARRQGILGAAFGVGFSIGPAIGGILSAPAEWTWTSAFVGTIFETHPYLLPCLASTILSSIGFLFATTKLEESLPKSARKMVEKRPPVQTLKTNITNIGKMYKRPVVSPILWSMLFFWIGFTIMHVVLILFTMMAVTDGGFGFSEQDNGWIFTFVGIVGIITQGRLIGPLSDRFGSSSLMSYGFLICGLGLATIPFVPPHLGLLGLLPVMALVAFGNSLVTPSNMTLLTHASGAKERGMIMGVSESLRALSSFAGVIIGGLVWDATVSKTGFFDFHTSFLLCGLFSLIAWIVFRFSNAYRAEDEILAAAEVNL</sequence>
<organism evidence="8">
    <name type="scientific">uncultured marine group II/III euryarchaeote KM3_18_A05</name>
    <dbReference type="NCBI Taxonomy" id="1457955"/>
    <lineage>
        <taxon>Archaea</taxon>
        <taxon>Methanobacteriati</taxon>
        <taxon>Methanobacteriota</taxon>
        <taxon>environmental samples</taxon>
    </lineage>
</organism>
<feature type="transmembrane region" description="Helical" evidence="6">
    <location>
        <begin position="308"/>
        <end position="326"/>
    </location>
</feature>
<dbReference type="GO" id="GO:0016020">
    <property type="term" value="C:membrane"/>
    <property type="evidence" value="ECO:0007669"/>
    <property type="project" value="UniProtKB-SubCell"/>
</dbReference>
<evidence type="ECO:0000256" key="4">
    <source>
        <dbReference type="ARBA" id="ARBA00022989"/>
    </source>
</evidence>
<accession>A0A075GQD2</accession>
<dbReference type="PROSITE" id="PS50850">
    <property type="entry name" value="MFS"/>
    <property type="match status" value="1"/>
</dbReference>
<feature type="transmembrane region" description="Helical" evidence="6">
    <location>
        <begin position="99"/>
        <end position="116"/>
    </location>
</feature>
<evidence type="ECO:0000256" key="5">
    <source>
        <dbReference type="ARBA" id="ARBA00023136"/>
    </source>
</evidence>
<dbReference type="InterPro" id="IPR001958">
    <property type="entry name" value="Tet-R_TetA/multi-R_MdtG-like"/>
</dbReference>
<evidence type="ECO:0000256" key="3">
    <source>
        <dbReference type="ARBA" id="ARBA00022692"/>
    </source>
</evidence>
<reference evidence="8" key="1">
    <citation type="journal article" date="2014" name="Genome Biol. Evol.">
        <title>Pangenome evidence for extensive interdomain horizontal transfer affecting lineage core and shell genes in uncultured planktonic thaumarchaeota and euryarchaeota.</title>
        <authorList>
            <person name="Deschamps P."/>
            <person name="Zivanovic Y."/>
            <person name="Moreira D."/>
            <person name="Rodriguez-Valera F."/>
            <person name="Lopez-Garcia P."/>
        </authorList>
    </citation>
    <scope>NUCLEOTIDE SEQUENCE</scope>
</reference>
<dbReference type="SUPFAM" id="SSF103473">
    <property type="entry name" value="MFS general substrate transporter"/>
    <property type="match status" value="1"/>
</dbReference>
<feature type="transmembrane region" description="Helical" evidence="6">
    <location>
        <begin position="9"/>
        <end position="33"/>
    </location>
</feature>
<feature type="domain" description="Major facilitator superfamily (MFS) profile" evidence="7">
    <location>
        <begin position="6"/>
        <end position="430"/>
    </location>
</feature>
<feature type="transmembrane region" description="Helical" evidence="6">
    <location>
        <begin position="136"/>
        <end position="157"/>
    </location>
</feature>
<evidence type="ECO:0000259" key="7">
    <source>
        <dbReference type="PROSITE" id="PS50850"/>
    </source>
</evidence>
<evidence type="ECO:0000256" key="1">
    <source>
        <dbReference type="ARBA" id="ARBA00004141"/>
    </source>
</evidence>
<dbReference type="PANTHER" id="PTHR23504:SF15">
    <property type="entry name" value="MAJOR FACILITATOR SUPERFAMILY (MFS) PROFILE DOMAIN-CONTAINING PROTEIN"/>
    <property type="match status" value="1"/>
</dbReference>
<dbReference type="Pfam" id="PF07690">
    <property type="entry name" value="MFS_1"/>
    <property type="match status" value="1"/>
</dbReference>
<feature type="transmembrane region" description="Helical" evidence="6">
    <location>
        <begin position="332"/>
        <end position="354"/>
    </location>
</feature>
<comment type="subcellular location">
    <subcellularLocation>
        <location evidence="1">Membrane</location>
        <topology evidence="1">Multi-pass membrane protein</topology>
    </subcellularLocation>
</comment>
<dbReference type="Gene3D" id="1.20.1250.20">
    <property type="entry name" value="MFS general substrate transporter like domains"/>
    <property type="match status" value="1"/>
</dbReference>
<dbReference type="PANTHER" id="PTHR23504">
    <property type="entry name" value="MAJOR FACILITATOR SUPERFAMILY DOMAIN-CONTAINING PROTEIN 10"/>
    <property type="match status" value="1"/>
</dbReference>
<feature type="transmembrane region" description="Helical" evidence="6">
    <location>
        <begin position="177"/>
        <end position="195"/>
    </location>
</feature>
<dbReference type="EMBL" id="KF900755">
    <property type="protein sequence ID" value="AIF05969.1"/>
    <property type="molecule type" value="Genomic_DNA"/>
</dbReference>
<name>A0A075GQD2_9EURY</name>
<dbReference type="InterPro" id="IPR036259">
    <property type="entry name" value="MFS_trans_sf"/>
</dbReference>
<evidence type="ECO:0000256" key="2">
    <source>
        <dbReference type="ARBA" id="ARBA00022448"/>
    </source>
</evidence>
<keyword evidence="2" id="KW-0813">Transport</keyword>
<dbReference type="CDD" id="cd17330">
    <property type="entry name" value="MFS_SLC46_TetA_like"/>
    <property type="match status" value="1"/>
</dbReference>
<evidence type="ECO:0000313" key="8">
    <source>
        <dbReference type="EMBL" id="AIF05969.1"/>
    </source>
</evidence>
<feature type="transmembrane region" description="Helical" evidence="6">
    <location>
        <begin position="404"/>
        <end position="422"/>
    </location>
</feature>
<keyword evidence="3 6" id="KW-0812">Transmembrane</keyword>
<feature type="transmembrane region" description="Helical" evidence="6">
    <location>
        <begin position="76"/>
        <end position="93"/>
    </location>
</feature>
<dbReference type="GO" id="GO:0022857">
    <property type="term" value="F:transmembrane transporter activity"/>
    <property type="evidence" value="ECO:0007669"/>
    <property type="project" value="InterPro"/>
</dbReference>
<gene>
    <name evidence="8" type="primary">tetA</name>
</gene>
<feature type="transmembrane region" description="Helical" evidence="6">
    <location>
        <begin position="45"/>
        <end position="64"/>
    </location>
</feature>
<keyword evidence="4 6" id="KW-1133">Transmembrane helix</keyword>
<dbReference type="InterPro" id="IPR011701">
    <property type="entry name" value="MFS"/>
</dbReference>
<proteinExistence type="predicted"/>
<keyword evidence="5 6" id="KW-0472">Membrane</keyword>
<dbReference type="PRINTS" id="PR01035">
    <property type="entry name" value="TCRTETA"/>
</dbReference>
<feature type="transmembrane region" description="Helical" evidence="6">
    <location>
        <begin position="375"/>
        <end position="392"/>
    </location>
</feature>
<evidence type="ECO:0000256" key="6">
    <source>
        <dbReference type="SAM" id="Phobius"/>
    </source>
</evidence>
<protein>
    <submittedName>
        <fullName evidence="8">Major facilitator superfamily MFS_1 (TetA)</fullName>
    </submittedName>
</protein>
<dbReference type="InterPro" id="IPR020846">
    <property type="entry name" value="MFS_dom"/>
</dbReference>